<name>A0ABQ0PTG2_9PROT</name>
<keyword evidence="2" id="KW-1185">Reference proteome</keyword>
<comment type="caution">
    <text evidence="1">The sequence shown here is derived from an EMBL/GenBank/DDBJ whole genome shotgun (WGS) entry which is preliminary data.</text>
</comment>
<protein>
    <submittedName>
        <fullName evidence="1">Uncharacterized protein</fullName>
    </submittedName>
</protein>
<dbReference type="EMBL" id="BAPF01000029">
    <property type="protein sequence ID" value="GBQ80830.1"/>
    <property type="molecule type" value="Genomic_DNA"/>
</dbReference>
<proteinExistence type="predicted"/>
<evidence type="ECO:0000313" key="1">
    <source>
        <dbReference type="EMBL" id="GBQ80830.1"/>
    </source>
</evidence>
<dbReference type="Proteomes" id="UP001065047">
    <property type="component" value="Unassembled WGS sequence"/>
</dbReference>
<reference evidence="1" key="1">
    <citation type="submission" date="2013-04" db="EMBL/GenBank/DDBJ databases">
        <title>The genome sequencing project of 58 acetic acid bacteria.</title>
        <authorList>
            <person name="Okamoto-Kainuma A."/>
            <person name="Ishikawa M."/>
            <person name="Umino S."/>
            <person name="Koizumi Y."/>
            <person name="Shiwa Y."/>
            <person name="Yoshikawa H."/>
            <person name="Matsutani M."/>
            <person name="Matsushita K."/>
        </authorList>
    </citation>
    <scope>NUCLEOTIDE SEQUENCE</scope>
    <source>
        <strain evidence="1">DSM 14337</strain>
    </source>
</reference>
<accession>A0ABQ0PTG2</accession>
<sequence length="56" mass="6525">MPYLQRVYALDIRQTSYFSTPVSIKLTDCPQAQRRGRAKYFLLRHGSILKIIHAMA</sequence>
<gene>
    <name evidence="1" type="ORF">AA14337_1844</name>
</gene>
<organism evidence="1 2">
    <name type="scientific">Acetobacter malorum DSM 14337</name>
    <dbReference type="NCBI Taxonomy" id="1307910"/>
    <lineage>
        <taxon>Bacteria</taxon>
        <taxon>Pseudomonadati</taxon>
        <taxon>Pseudomonadota</taxon>
        <taxon>Alphaproteobacteria</taxon>
        <taxon>Acetobacterales</taxon>
        <taxon>Acetobacteraceae</taxon>
        <taxon>Acetobacter</taxon>
    </lineage>
</organism>
<evidence type="ECO:0000313" key="2">
    <source>
        <dbReference type="Proteomes" id="UP001065047"/>
    </source>
</evidence>